<keyword evidence="2" id="KW-1185">Reference proteome</keyword>
<gene>
    <name evidence="1" type="ORF">ACFPIJ_42280</name>
</gene>
<dbReference type="EMBL" id="JBHSIU010000065">
    <property type="protein sequence ID" value="MFC5004443.1"/>
    <property type="molecule type" value="Genomic_DNA"/>
</dbReference>
<organism evidence="1 2">
    <name type="scientific">Dactylosporangium cerinum</name>
    <dbReference type="NCBI Taxonomy" id="1434730"/>
    <lineage>
        <taxon>Bacteria</taxon>
        <taxon>Bacillati</taxon>
        <taxon>Actinomycetota</taxon>
        <taxon>Actinomycetes</taxon>
        <taxon>Micromonosporales</taxon>
        <taxon>Micromonosporaceae</taxon>
        <taxon>Dactylosporangium</taxon>
    </lineage>
</organism>
<reference evidence="2" key="1">
    <citation type="journal article" date="2019" name="Int. J. Syst. Evol. Microbiol.">
        <title>The Global Catalogue of Microorganisms (GCM) 10K type strain sequencing project: providing services to taxonomists for standard genome sequencing and annotation.</title>
        <authorList>
            <consortium name="The Broad Institute Genomics Platform"/>
            <consortium name="The Broad Institute Genome Sequencing Center for Infectious Disease"/>
            <person name="Wu L."/>
            <person name="Ma J."/>
        </authorList>
    </citation>
    <scope>NUCLEOTIDE SEQUENCE [LARGE SCALE GENOMIC DNA]</scope>
    <source>
        <strain evidence="2">CGMCC 4.7152</strain>
    </source>
</reference>
<comment type="caution">
    <text evidence="1">The sequence shown here is derived from an EMBL/GenBank/DDBJ whole genome shotgun (WGS) entry which is preliminary data.</text>
</comment>
<dbReference type="Proteomes" id="UP001595912">
    <property type="component" value="Unassembled WGS sequence"/>
</dbReference>
<name>A0ABV9WAU7_9ACTN</name>
<evidence type="ECO:0000313" key="1">
    <source>
        <dbReference type="EMBL" id="MFC5004443.1"/>
    </source>
</evidence>
<evidence type="ECO:0000313" key="2">
    <source>
        <dbReference type="Proteomes" id="UP001595912"/>
    </source>
</evidence>
<dbReference type="RefSeq" id="WP_380124333.1">
    <property type="nucleotide sequence ID" value="NZ_JBHSIU010000065.1"/>
</dbReference>
<accession>A0ABV9WAU7</accession>
<protein>
    <submittedName>
        <fullName evidence="1">Uncharacterized protein</fullName>
    </submittedName>
</protein>
<sequence>MVGIPQLREASWLITGTDRDPVRHLFVRLEEAVDGSGVWTVELSDCRLHTRDGGHAIHRYNCEADARMAVALIHTLGTHLDPLPTWNPQQREHARWRVRAMPSEPASQVRR</sequence>
<proteinExistence type="predicted"/>